<keyword evidence="31" id="KW-1043">Host membrane</keyword>
<evidence type="ECO:0000256" key="8">
    <source>
        <dbReference type="ARBA" id="ARBA00022482"/>
    </source>
</evidence>
<evidence type="ECO:0000256" key="38">
    <source>
        <dbReference type="ARBA" id="ARBA00023136"/>
    </source>
</evidence>
<dbReference type="InterPro" id="IPR004109">
    <property type="entry name" value="HepC_NS3_protease"/>
</dbReference>
<keyword evidence="8" id="KW-1113">Inhibition of host RLR pathway by virus</keyword>
<keyword evidence="40" id="KW-1038">Host endoplasmic reticulum</keyword>
<feature type="domain" description="Peptidase C18" evidence="51">
    <location>
        <begin position="1142"/>
        <end position="1267"/>
    </location>
</feature>
<dbReference type="PROSITE" id="PS51693">
    <property type="entry name" value="HCV_NS2_PRO"/>
    <property type="match status" value="1"/>
</dbReference>
<evidence type="ECO:0000256" key="31">
    <source>
        <dbReference type="ARBA" id="ARBA00022870"/>
    </source>
</evidence>
<evidence type="ECO:0000256" key="33">
    <source>
        <dbReference type="ARBA" id="ARBA00022953"/>
    </source>
</evidence>
<feature type="domain" description="Peptidase S29" evidence="52">
    <location>
        <begin position="1267"/>
        <end position="1448"/>
    </location>
</feature>
<evidence type="ECO:0000256" key="29">
    <source>
        <dbReference type="ARBA" id="ARBA00022840"/>
    </source>
</evidence>
<dbReference type="InterPro" id="IPR011492">
    <property type="entry name" value="Flavi_DEAD"/>
</dbReference>
<reference evidence="53" key="1">
    <citation type="submission" date="2017-11" db="EMBL/GenBank/DDBJ databases">
        <authorList>
            <person name="Han C.G."/>
        </authorList>
    </citation>
    <scope>NUCLEOTIDE SEQUENCE</scope>
    <source>
        <strain evidence="53">05VZ-14-Rat070</strain>
    </source>
</reference>
<dbReference type="GO" id="GO:0003968">
    <property type="term" value="F:RNA-directed RNA polymerase activity"/>
    <property type="evidence" value="ECO:0007669"/>
    <property type="project" value="UniProtKB-KW"/>
</dbReference>
<keyword evidence="27" id="KW-0720">Serine protease</keyword>
<keyword evidence="10" id="KW-1168">Fusion of virus membrane with host membrane</keyword>
<dbReference type="InterPro" id="IPR001490">
    <property type="entry name" value="HCV_NS4b"/>
</dbReference>
<dbReference type="GO" id="GO:0017111">
    <property type="term" value="F:ribonucleoside triphosphate phosphatase activity"/>
    <property type="evidence" value="ECO:0007669"/>
    <property type="project" value="UniProtKB-EC"/>
</dbReference>
<dbReference type="InterPro" id="IPR014001">
    <property type="entry name" value="Helicase_ATP-bd"/>
</dbReference>
<dbReference type="Gene3D" id="2.20.25.210">
    <property type="entry name" value="Hepatitis C NS5A, domain 1B"/>
    <property type="match status" value="1"/>
</dbReference>
<feature type="transmembrane region" description="Helical" evidence="48">
    <location>
        <begin position="889"/>
        <end position="913"/>
    </location>
</feature>
<keyword evidence="20" id="KW-0548">Nucleotidyltransferase</keyword>
<evidence type="ECO:0000256" key="39">
    <source>
        <dbReference type="ARBA" id="ARBA00023180"/>
    </source>
</evidence>
<keyword evidence="19 48" id="KW-0812">Transmembrane</keyword>
<dbReference type="InterPro" id="IPR009003">
    <property type="entry name" value="Peptidase_S1_PA"/>
</dbReference>
<evidence type="ECO:0000256" key="10">
    <source>
        <dbReference type="ARBA" id="ARBA00022506"/>
    </source>
</evidence>
<dbReference type="PROSITE" id="PS51822">
    <property type="entry name" value="HV_PV_NS3_PRO"/>
    <property type="match status" value="1"/>
</dbReference>
<dbReference type="Pfam" id="PF01001">
    <property type="entry name" value="HCV_NS4b"/>
    <property type="match status" value="1"/>
</dbReference>
<dbReference type="InterPro" id="IPR002166">
    <property type="entry name" value="RNA_pol_HCV"/>
</dbReference>
<evidence type="ECO:0000256" key="1">
    <source>
        <dbReference type="ARBA" id="ARBA00004147"/>
    </source>
</evidence>
<dbReference type="Pfam" id="PF07652">
    <property type="entry name" value="Flavi_DEAD"/>
    <property type="match status" value="1"/>
</dbReference>
<keyword evidence="13" id="KW-1048">Host nucleus</keyword>
<evidence type="ECO:0000256" key="5">
    <source>
        <dbReference type="ARBA" id="ARBA00004291"/>
    </source>
</evidence>
<feature type="domain" description="Helicase ATP-binding" evidence="50">
    <location>
        <begin position="1456"/>
        <end position="1612"/>
    </location>
</feature>
<keyword evidence="7" id="KW-0813">Transport</keyword>
<evidence type="ECO:0000256" key="24">
    <source>
        <dbReference type="ARBA" id="ARBA00022804"/>
    </source>
</evidence>
<keyword evidence="38 48" id="KW-0472">Membrane</keyword>
<evidence type="ECO:0000256" key="20">
    <source>
        <dbReference type="ARBA" id="ARBA00022695"/>
    </source>
</evidence>
<evidence type="ECO:0000256" key="45">
    <source>
        <dbReference type="ARBA" id="ARBA00023303"/>
    </source>
</evidence>
<keyword evidence="36" id="KW-1072">Activation of host autophagy by virus</keyword>
<evidence type="ECO:0000256" key="42">
    <source>
        <dbReference type="ARBA" id="ARBA00023258"/>
    </source>
</evidence>
<feature type="transmembrane region" description="Helical" evidence="48">
    <location>
        <begin position="1050"/>
        <end position="1071"/>
    </location>
</feature>
<evidence type="ECO:0000256" key="37">
    <source>
        <dbReference type="ARBA" id="ARBA00023065"/>
    </source>
</evidence>
<dbReference type="GO" id="GO:0015267">
    <property type="term" value="F:channel activity"/>
    <property type="evidence" value="ECO:0007669"/>
    <property type="project" value="UniProtKB-KW"/>
</dbReference>
<evidence type="ECO:0000256" key="7">
    <source>
        <dbReference type="ARBA" id="ARBA00022448"/>
    </source>
</evidence>
<dbReference type="GO" id="GO:0034220">
    <property type="term" value="P:monoatomic ion transmembrane transport"/>
    <property type="evidence" value="ECO:0007669"/>
    <property type="project" value="UniProtKB-KW"/>
</dbReference>
<keyword evidence="9" id="KW-0696">RNA-directed RNA polymerase</keyword>
<dbReference type="PROSITE" id="PS50507">
    <property type="entry name" value="RDRP_SSRNA_POS"/>
    <property type="match status" value="1"/>
</dbReference>
<dbReference type="GO" id="GO:0055036">
    <property type="term" value="C:virion membrane"/>
    <property type="evidence" value="ECO:0007669"/>
    <property type="project" value="UniProtKB-SubCell"/>
</dbReference>
<dbReference type="GO" id="GO:0052170">
    <property type="term" value="P:symbiont-mediated suppression of host innate immune response"/>
    <property type="evidence" value="ECO:0007669"/>
    <property type="project" value="UniProtKB-KW"/>
</dbReference>
<comment type="subcellular location">
    <subcellularLocation>
        <location evidence="4">Host cytoplasm</location>
    </subcellularLocation>
    <subcellularLocation>
        <location evidence="2">Host endoplasmic reticulum membrane</location>
        <topology evidence="2">Multi-pass membrane protein</topology>
    </subcellularLocation>
    <subcellularLocation>
        <location evidence="5">Host endoplasmic reticulum membrane</location>
        <topology evidence="5">Peripheral membrane protein</topology>
    </subcellularLocation>
    <subcellularLocation>
        <location evidence="1">Host nucleus</location>
    </subcellularLocation>
    <subcellularLocation>
        <location evidence="3">Virion membrane</location>
    </subcellularLocation>
</comment>
<evidence type="ECO:0000259" key="51">
    <source>
        <dbReference type="PROSITE" id="PS51693"/>
    </source>
</evidence>
<dbReference type="Pfam" id="PF02907">
    <property type="entry name" value="Peptidase_S29"/>
    <property type="match status" value="1"/>
</dbReference>
<evidence type="ECO:0000256" key="18">
    <source>
        <dbReference type="ARBA" id="ARBA00022679"/>
    </source>
</evidence>
<keyword evidence="21" id="KW-0479">Metal-binding</keyword>
<feature type="transmembrane region" description="Helical" evidence="48">
    <location>
        <begin position="159"/>
        <end position="181"/>
    </location>
</feature>
<keyword evidence="34 48" id="KW-1133">Transmembrane helix</keyword>
<keyword evidence="45" id="KW-0407">Ion channel</keyword>
<evidence type="ECO:0000256" key="25">
    <source>
        <dbReference type="ARBA" id="ARBA00022806"/>
    </source>
</evidence>
<dbReference type="InterPro" id="IPR027417">
    <property type="entry name" value="P-loop_NTPase"/>
</dbReference>
<keyword evidence="42" id="KW-0922">Interferon antiviral system evasion</keyword>
<evidence type="ECO:0000256" key="46">
    <source>
        <dbReference type="ARBA" id="ARBA00047631"/>
    </source>
</evidence>
<feature type="domain" description="RdRp catalytic" evidence="49">
    <location>
        <begin position="3005"/>
        <end position="3119"/>
    </location>
</feature>
<keyword evidence="37" id="KW-0406">Ion transport</keyword>
<dbReference type="GO" id="GO:0003724">
    <property type="term" value="F:RNA helicase activity"/>
    <property type="evidence" value="ECO:0007669"/>
    <property type="project" value="UniProtKB-EC"/>
</dbReference>
<keyword evidence="32" id="KW-0694">RNA-binding</keyword>
<evidence type="ECO:0000256" key="48">
    <source>
        <dbReference type="SAM" id="Phobius"/>
    </source>
</evidence>
<proteinExistence type="predicted"/>
<evidence type="ECO:0000256" key="19">
    <source>
        <dbReference type="ARBA" id="ARBA00022692"/>
    </source>
</evidence>
<dbReference type="GO" id="GO:0039502">
    <property type="term" value="P:symbiont-mediated suppression of host type I interferon-mediated signaling pathway"/>
    <property type="evidence" value="ECO:0007669"/>
    <property type="project" value="UniProtKB-KW"/>
</dbReference>
<dbReference type="SUPFAM" id="SSF52540">
    <property type="entry name" value="P-loop containing nucleoside triphosphate hydrolases"/>
    <property type="match status" value="2"/>
</dbReference>
<feature type="transmembrane region" description="Helical" evidence="48">
    <location>
        <begin position="374"/>
        <end position="394"/>
    </location>
</feature>
<feature type="transmembrane region" description="Helical" evidence="48">
    <location>
        <begin position="1122"/>
        <end position="1145"/>
    </location>
</feature>
<dbReference type="SUPFAM" id="SSF50494">
    <property type="entry name" value="Trypsin-like serine proteases"/>
    <property type="match status" value="1"/>
</dbReference>
<dbReference type="EMBL" id="MG600416">
    <property type="protein sequence ID" value="AVW79981.1"/>
    <property type="molecule type" value="Genomic_RNA"/>
</dbReference>
<evidence type="ECO:0000256" key="22">
    <source>
        <dbReference type="ARBA" id="ARBA00022741"/>
    </source>
</evidence>
<dbReference type="GO" id="GO:0046718">
    <property type="term" value="P:symbiont entry into host cell"/>
    <property type="evidence" value="ECO:0007669"/>
    <property type="project" value="UniProtKB-KW"/>
</dbReference>
<keyword evidence="25" id="KW-0347">Helicase</keyword>
<feature type="transmembrane region" description="Helical" evidence="48">
    <location>
        <begin position="1005"/>
        <end position="1024"/>
    </location>
</feature>
<sequence length="3363" mass="360204">MQVFLFLVLGLTLSPLDSLDFDSCLQPYIWANLSAGFREFGGDLAEQVKGGLRRAIGAQPTAPAPTGWGGSQFGAFGSGVAEGSRCAADTVYNWTLILKDNVTAGFRGLVKGAGAGLLAWVGVDVWKMTAQQAAASMAASVAAAPPITPALPPPGLPSWFWPGCFCICLSFFCGVSCALMFRRRARRAWPREGGGGSVPIWALALLFCAAPADGLRLSTRTGVHTLGALQSSRACRIDNIGLVFGNCCNETDIIWCTRWMCWTLPGCAVCTDADGCWTSIGAGVSIRPVAPTAEVRREAMNIFGFIGWAGVLAEGLGLGEHYAAGLAAGVLLLGSPTPGGLICNASCPQAYSSWLEDVSPTLSTIWELLKSVPMAVWVMLQTMPVLFGALLLFYLSCGRWVQVVLLLLSVPGCFVSADPCAGPHTSQTQCSDVEWTGFNTRCDCPFGLVIRQFNVTQHPLLNFSRNCPETFTGGDAYHWLCGWGSWWWLHSNVERPYSHPFMPPAPFSAICYVTSRPSYWNAPDIVVYRKGNASSLGKEPVSTCLIDRRPGYCGSCFGGCFYEDGRHDRPFGVCGGGVRDGPWWFAPLATLRFGEYFNPNKSWVVPSWDLAELLASKYSVGFGCSSTHGLINCWSCNLTATELGAEHAKQFYSSSYWLWFPQPGTPTHLCINPQYKRSRLGLRRNWLESLAAVADAIAGRIGCDIQEDRYHVCGGGAYYPPDGGFVVMVGDQQVIGRSPTVLKSFLGLYVALLVFMASAGARIVPAVLAVLGLAGLALGDCYAPCETVVCNFYACWSPVPCAAYVRGALCVGFPVMWCGRGAELPVEASRVLTPGFTVWAMGRVAGMPEPSAAWFTWLCLKPVHAEVRPAIVCGEPGVDYHISFSYLAFLWPLALLFVGWRWRLYGACVAWLVALRYRVLYPVRWLGLALQLAVGSRPATVLVLALAWWVWCWGAAEAALARSVVAGPALGWACRLPSWVECALAVLCVALYYGLVGRARLAALAAYKISRGLGGFLLLAFLLHRGADRGVLGYELCIPLFEQDWSVDDAWWFFSCTFSSFLLLFALYTPLGRRAKLRLYAKWCRWYCWLELRLAVSPLGVHSPYLGWVGLAWLVAGVGAPVAASWACVALVGLASAVDLLDWMLETVLTASPRAQPLVACANTYHAWLSDAELRAFLSRRWARGEVLYDHAGQVADDLRRRVVELHGTLEPLAIRAEELRAIHDDTYTLTCGRFYGSDPVVARCGGTVLVGAAASIDSLPPGYSLSAPFVCVCKDRSCMKILKVSMTGRAETPQAGQICFLRTALSTSMGCGVSGVLYATFHGTKGRALASPHGPRNPFWSSPSEDVVCYPLLPPLTSLEPCCCGTNSRWVLTRAGALVHGTAQGENRVQLDCPTPISRLKGASGTPVLCDKGHAVGMMVGVSGRSGVGESVRFVVPWKVQPGDVKPAELPEFPTVPASGYKEVPYIAPTGSGKSTKFPAKLAQDGHNVLVLNPSVVTTKAMHGYMKTVTGKAPNVFAGTGKGALQVKTGSKITYATYGRFLVNPAGFLQGKDVVICDECHASDGTSVLGIGVVRTMAEQAGVKLLVMATATPPGTQLSPHSNITETALDGDGDVPFYGLSLKSGNYLKGRHLIFCHSKNECQRVAEELARLGAHTVTYWRGKSASVLTSDPDLTVVATDAISTGYTGNFATVTDCCSVVQEDVDVDLNPTFTVGVSVGPADAALRMQRRGRCGRGTPGTYYYTVKGAPPSGVASSATAWAASEAAYMWYGMLEADVAKYLEAYQACPYTARLPGGFGDAVRVLGVLKPYFHCAEVTQEALRETQWPMLTGIQRHVCLEADAAPPSDDVRWAGVQGTGSTPLLYRLGAVTAPTTSHPLALKMAAALGDTSYHDVSLGPVLLAGAAIAAACAVADATGVLVLVGTWNVLGGGSPVYPEGHLETRGDVAGCEPIPPDALQEVVTSLDCPWLTTIWGALASGGSQVVEGCTRAAGYTRDWWLASGQHMVRGIPTGGPGARVLQFLETHLTAMLAGGLALGSARSCPPFAILSSVVCGAAAGVPTQVSWLLTMCASAAGALVGGPVAGCGMGAGFWLGQQIGSLGCVDTRLSLGAGYEACISSCALVLDLLDGRATLANALPCLTGLLCRALPVAGIAMALILRSAASGDVSVWMNRLLSMLPRSSTLPDGFFAEKKDVKMGDAVRSLSLIARIRSVCEATKEPEYVYTSATWVGRLFEFAGVCLRLLIDFAGRWLPNVWPKLPIVACQPPYRGPWRGAGTAVTRCTCGREVTLTKREGGDPTISASSFCSSAWGDPKGFPINTSTKYSGSVQPCFATAADVSFMVGNGNVVRLRMEDDTWSLVETSLPTVTTGLILAAGARGPVEAQGKCVSNHVSDLGGRRFSEGQSITYNGIMVTLPHRLTFRVIFPNNPFAPTLLPQTPDDGEAEPATVEAVEAALQAADEATAAADAVVATAVPMLERAFEARREAEYAAWATRERNLGKVLGRNMVACDAVRKGCLDPMVLEWLDSQPDAVGPPEDASRVKVSLEATRAAGGKLPTPLGEEGVTDGFARAQVRGDAQAIAGAVGAIVAAVPDTGHAVVKSIVSRVVGGGGRVVRMGSWLANKVSAAVGPAVAELREEVVPSPLSGPKVKAQFTFYCEGHKQTVEGLYPDDVDLAYAARDAGVPWHHPHVYRWGGVPITSTVLLKALDSDVVRITASCPATKAKTVMRKVVHRCCGADDSVTKHFKRDIPVSVVKSLFAGAKDGVVVCEDVTLTGDEAIGDVGTILEVVHEEPCGMSYVWSGRPIQVDGPRAPPLSRPMTAQLRARADRVYVTNPRDVHQRIARVTIEQRVAEEDRCFLDAYNLALAKANRVRSPGFSYEEAVAKVRPGSARGHVEKISVADLKTPRGREIVLSCLNKIKLGTAEAHFMLRPKAEVFPQTKPTFKPPRLIVYPSLEFRVAEKMLLGDPAVVAKAVMGRAYGFQHAPHERARVLVDMWSSKKSPVCYTVDGVCFDSTITPEDIAREGEIFAKASNDPQGVRELHKYYATSPMVDPSGNIVGIRRCRASGTLTTSAGNSITCYLKVSAACRKAGLRDPSFLIHGDDVVIICEKTDTDQSPALKDALASYGYDCVPTRHADLTSAESCSASVDSVRTVRGVKHVLRCDMRRGLGRTIAEIGDPVGTAWGYCLNYPTHPISMYVLLPLLLQTALNNGRGVGQAVTVDVRGNSLELPLRRFGAACRGLHGPDILAVTGHSATCLQETVQCLAFFDMRGLNHWRRNRRKVKVRLCRAGREWAALARELLWDPGDTVPPVLRVDRYDIPPDLWEHSWEGLRLIPTEPPRYRWLVPCALAAVALMLLVV</sequence>
<dbReference type="GO" id="GO:0004197">
    <property type="term" value="F:cysteine-type endopeptidase activity"/>
    <property type="evidence" value="ECO:0007669"/>
    <property type="project" value="InterPro"/>
</dbReference>
<keyword evidence="16" id="KW-1090">Inhibition of host innate immune response by virus</keyword>
<evidence type="ECO:0000256" key="3">
    <source>
        <dbReference type="ARBA" id="ARBA00004182"/>
    </source>
</evidence>
<reference evidence="53" key="2">
    <citation type="journal article" date="2018" name="Viruses">
        <title>Detection and Characterization of Homologues of Human Hepatitis Viruses and Pegiviruses in Rodents and Bats in Vietnam.</title>
        <authorList>
            <person name="Van Nguyen D."/>
            <person name="Van Nguyen C."/>
            <person name="Bonsall D."/>
            <person name="Ngo T.T."/>
            <person name="Carrique-Mas J."/>
            <person name="Pham A.H."/>
            <person name="Bryant J.E."/>
            <person name="Thwaites G."/>
            <person name="Baker S."/>
            <person name="Woolhouse M."/>
            <person name="Simmonds P."/>
        </authorList>
    </citation>
    <scope>NUCLEOTIDE SEQUENCE</scope>
    <source>
        <strain evidence="53">05VZ-14-Rat070</strain>
    </source>
</reference>
<evidence type="ECO:0000256" key="30">
    <source>
        <dbReference type="ARBA" id="ARBA00022844"/>
    </source>
</evidence>
<evidence type="ECO:0000256" key="23">
    <source>
        <dbReference type="ARBA" id="ARBA00022801"/>
    </source>
</evidence>
<dbReference type="Gene3D" id="3.40.50.300">
    <property type="entry name" value="P-loop containing nucleotide triphosphate hydrolases"/>
    <property type="match status" value="2"/>
</dbReference>
<dbReference type="Pfam" id="PF08300">
    <property type="entry name" value="HCV_NS5a_1a"/>
    <property type="match status" value="1"/>
</dbReference>
<keyword evidence="35" id="KW-1182">Viral ion channel</keyword>
<keyword evidence="14" id="KW-0945">Host-virus interaction</keyword>
<dbReference type="GO" id="GO:0019062">
    <property type="term" value="P:virion attachment to host cell"/>
    <property type="evidence" value="ECO:0007669"/>
    <property type="project" value="UniProtKB-KW"/>
</dbReference>
<evidence type="ECO:0000256" key="11">
    <source>
        <dbReference type="ARBA" id="ARBA00022510"/>
    </source>
</evidence>
<keyword evidence="30" id="KW-0946">Virion</keyword>
<evidence type="ECO:0000256" key="26">
    <source>
        <dbReference type="ARBA" id="ARBA00022807"/>
    </source>
</evidence>
<evidence type="ECO:0000256" key="34">
    <source>
        <dbReference type="ARBA" id="ARBA00022989"/>
    </source>
</evidence>
<feature type="transmembrane region" description="Helical" evidence="48">
    <location>
        <begin position="925"/>
        <end position="950"/>
    </location>
</feature>
<dbReference type="Gene3D" id="1.10.820.10">
    <property type="entry name" value="RNA Helicase Chain A , domain 3"/>
    <property type="match status" value="1"/>
</dbReference>
<dbReference type="GO" id="GO:0005524">
    <property type="term" value="F:ATP binding"/>
    <property type="evidence" value="ECO:0007669"/>
    <property type="project" value="UniProtKB-KW"/>
</dbReference>
<keyword evidence="41" id="KW-1035">Host cytoplasm</keyword>
<evidence type="ECO:0000256" key="27">
    <source>
        <dbReference type="ARBA" id="ARBA00022825"/>
    </source>
</evidence>
<dbReference type="GO" id="GO:0044167">
    <property type="term" value="C:host cell endoplasmic reticulum membrane"/>
    <property type="evidence" value="ECO:0007669"/>
    <property type="project" value="UniProtKB-SubCell"/>
</dbReference>
<evidence type="ECO:0000259" key="50">
    <source>
        <dbReference type="PROSITE" id="PS51192"/>
    </source>
</evidence>
<evidence type="ECO:0000256" key="9">
    <source>
        <dbReference type="ARBA" id="ARBA00022484"/>
    </source>
</evidence>
<comment type="catalytic activity">
    <reaction evidence="46">
        <text>a ribonucleoside 5'-triphosphate + H2O = a ribonucleoside 5'-diphosphate + phosphate + H(+)</text>
        <dbReference type="Rhea" id="RHEA:23680"/>
        <dbReference type="ChEBI" id="CHEBI:15377"/>
        <dbReference type="ChEBI" id="CHEBI:15378"/>
        <dbReference type="ChEBI" id="CHEBI:43474"/>
        <dbReference type="ChEBI" id="CHEBI:57930"/>
        <dbReference type="ChEBI" id="CHEBI:61557"/>
        <dbReference type="EC" id="3.6.1.15"/>
    </reaction>
</comment>
<evidence type="ECO:0000256" key="15">
    <source>
        <dbReference type="ARBA" id="ARBA00022595"/>
    </source>
</evidence>
<evidence type="ECO:0000256" key="40">
    <source>
        <dbReference type="ARBA" id="ARBA00023184"/>
    </source>
</evidence>
<evidence type="ECO:0000256" key="17">
    <source>
        <dbReference type="ARBA" id="ARBA00022670"/>
    </source>
</evidence>
<dbReference type="InterPro" id="IPR043504">
    <property type="entry name" value="Peptidase_S1_PA_chymotrypsin"/>
</dbReference>
<dbReference type="GO" id="GO:0039654">
    <property type="term" value="P:fusion of virus membrane with host endosome membrane"/>
    <property type="evidence" value="ECO:0007669"/>
    <property type="project" value="UniProtKB-KW"/>
</dbReference>
<dbReference type="GO" id="GO:0003723">
    <property type="term" value="F:RNA binding"/>
    <property type="evidence" value="ECO:0007669"/>
    <property type="project" value="UniProtKB-KW"/>
</dbReference>
<keyword evidence="24" id="KW-1161">Viral attachment to host cell</keyword>
<dbReference type="PROSITE" id="PS51192">
    <property type="entry name" value="HELICASE_ATP_BIND_1"/>
    <property type="match status" value="1"/>
</dbReference>
<dbReference type="InterPro" id="IPR038170">
    <property type="entry name" value="NS5A_1a_sf"/>
</dbReference>
<evidence type="ECO:0000256" key="21">
    <source>
        <dbReference type="ARBA" id="ARBA00022723"/>
    </source>
</evidence>
<protein>
    <recommendedName>
        <fullName evidence="6">Genome polyprotein</fullName>
    </recommendedName>
</protein>
<dbReference type="GO" id="GO:0019087">
    <property type="term" value="P:symbiont-mediated transformation of host cell"/>
    <property type="evidence" value="ECO:0007669"/>
    <property type="project" value="InterPro"/>
</dbReference>
<evidence type="ECO:0000256" key="47">
    <source>
        <dbReference type="ARBA" id="ARBA00047984"/>
    </source>
</evidence>
<evidence type="ECO:0000256" key="35">
    <source>
        <dbReference type="ARBA" id="ARBA00023039"/>
    </source>
</evidence>
<dbReference type="CDD" id="cd23203">
    <property type="entry name" value="Pegivirus_RdRp"/>
    <property type="match status" value="1"/>
</dbReference>
<evidence type="ECO:0000256" key="36">
    <source>
        <dbReference type="ARBA" id="ARBA00023050"/>
    </source>
</evidence>
<dbReference type="Pfam" id="PF01538">
    <property type="entry name" value="HCV_NS2"/>
    <property type="match status" value="1"/>
</dbReference>
<evidence type="ECO:0000256" key="2">
    <source>
        <dbReference type="ARBA" id="ARBA00004153"/>
    </source>
</evidence>
<dbReference type="GO" id="GO:0042025">
    <property type="term" value="C:host cell nucleus"/>
    <property type="evidence" value="ECO:0007669"/>
    <property type="project" value="UniProtKB-SubCell"/>
</dbReference>
<evidence type="ECO:0000256" key="12">
    <source>
        <dbReference type="ARBA" id="ARBA00022561"/>
    </source>
</evidence>
<dbReference type="GO" id="GO:0039520">
    <property type="term" value="P:symbiont-mediated activation of host autophagy"/>
    <property type="evidence" value="ECO:0007669"/>
    <property type="project" value="UniProtKB-KW"/>
</dbReference>
<keyword evidence="33" id="KW-0693">Viral RNA replication</keyword>
<dbReference type="GO" id="GO:0006508">
    <property type="term" value="P:proteolysis"/>
    <property type="evidence" value="ECO:0007669"/>
    <property type="project" value="UniProtKB-KW"/>
</dbReference>
<dbReference type="InterPro" id="IPR007094">
    <property type="entry name" value="RNA-dir_pol_PSvirus"/>
</dbReference>
<feature type="transmembrane region" description="Helical" evidence="48">
    <location>
        <begin position="970"/>
        <end position="993"/>
    </location>
</feature>
<evidence type="ECO:0000256" key="44">
    <source>
        <dbReference type="ARBA" id="ARBA00023296"/>
    </source>
</evidence>
<evidence type="ECO:0000256" key="4">
    <source>
        <dbReference type="ARBA" id="ARBA00004192"/>
    </source>
</evidence>
<dbReference type="Gene3D" id="2.40.10.10">
    <property type="entry name" value="Trypsin-like serine proteases"/>
    <property type="match status" value="1"/>
</dbReference>
<evidence type="ECO:0000256" key="41">
    <source>
        <dbReference type="ARBA" id="ARBA00023200"/>
    </source>
</evidence>
<dbReference type="SMART" id="SM00487">
    <property type="entry name" value="DEXDc"/>
    <property type="match status" value="1"/>
</dbReference>
<keyword evidence="11" id="KW-1170">Fusion of virus membrane with host endosomal membrane</keyword>
<dbReference type="GO" id="GO:0019028">
    <property type="term" value="C:viral capsid"/>
    <property type="evidence" value="ECO:0007669"/>
    <property type="project" value="UniProtKB-KW"/>
</dbReference>
<feature type="transmembrane region" description="Helical" evidence="48">
    <location>
        <begin position="746"/>
        <end position="774"/>
    </location>
</feature>
<dbReference type="GO" id="GO:0039694">
    <property type="term" value="P:viral RNA genome replication"/>
    <property type="evidence" value="ECO:0007669"/>
    <property type="project" value="InterPro"/>
</dbReference>
<evidence type="ECO:0000256" key="32">
    <source>
        <dbReference type="ARBA" id="ARBA00022884"/>
    </source>
</evidence>
<keyword evidence="39" id="KW-0325">Glycoprotein</keyword>
<dbReference type="InterPro" id="IPR043128">
    <property type="entry name" value="Rev_trsase/Diguanyl_cyclase"/>
</dbReference>
<evidence type="ECO:0000256" key="14">
    <source>
        <dbReference type="ARBA" id="ARBA00022581"/>
    </source>
</evidence>
<keyword evidence="12" id="KW-0167">Capsid protein</keyword>
<keyword evidence="22" id="KW-0547">Nucleotide-binding</keyword>
<keyword evidence="23" id="KW-0378">Hydrolase</keyword>
<keyword evidence="17" id="KW-0645">Protease</keyword>
<keyword evidence="43" id="KW-0899">Viral immunoevasion</keyword>
<name>A0A2R4LG71_9FLAV</name>
<dbReference type="GO" id="GO:0008270">
    <property type="term" value="F:zinc ion binding"/>
    <property type="evidence" value="ECO:0007669"/>
    <property type="project" value="InterPro"/>
</dbReference>
<dbReference type="Gene3D" id="3.30.70.270">
    <property type="match status" value="2"/>
</dbReference>
<keyword evidence="28" id="KW-1114">Inhibition of host interferon signaling pathway by virus</keyword>
<keyword evidence="18" id="KW-0808">Transferase</keyword>
<evidence type="ECO:0000259" key="49">
    <source>
        <dbReference type="PROSITE" id="PS50507"/>
    </source>
</evidence>
<dbReference type="Pfam" id="PF00998">
    <property type="entry name" value="RdRP_3"/>
    <property type="match status" value="1"/>
</dbReference>
<keyword evidence="15" id="KW-1162">Viral penetration into host cytoplasm</keyword>
<dbReference type="Gene3D" id="2.40.10.120">
    <property type="match status" value="1"/>
</dbReference>
<keyword evidence="44" id="KW-1160">Virus entry into host cell</keyword>
<evidence type="ECO:0000256" key="16">
    <source>
        <dbReference type="ARBA" id="ARBA00022632"/>
    </source>
</evidence>
<dbReference type="InterPro" id="IPR013192">
    <property type="entry name" value="HCV_NS5A_1a"/>
</dbReference>
<evidence type="ECO:0000256" key="6">
    <source>
        <dbReference type="ARBA" id="ARBA00020107"/>
    </source>
</evidence>
<keyword evidence="26" id="KW-0788">Thiol protease</keyword>
<evidence type="ECO:0000256" key="43">
    <source>
        <dbReference type="ARBA" id="ARBA00023280"/>
    </source>
</evidence>
<evidence type="ECO:0000256" key="28">
    <source>
        <dbReference type="ARBA" id="ARBA00022830"/>
    </source>
</evidence>
<organism evidence="53">
    <name type="scientific">Rodent pegivirus</name>
    <dbReference type="NCBI Taxonomy" id="1321391"/>
    <lineage>
        <taxon>Viruses</taxon>
        <taxon>Riboviria</taxon>
        <taxon>Orthornavirae</taxon>
        <taxon>Kitrinoviricota</taxon>
        <taxon>Flasuviricetes</taxon>
        <taxon>Amarillovirales</taxon>
        <taxon>Flaviviridae</taxon>
        <taxon>Pegivirus</taxon>
        <taxon>Pegivirus neotomae</taxon>
    </lineage>
</organism>
<dbReference type="InterPro" id="IPR002518">
    <property type="entry name" value="HCV_NS2"/>
</dbReference>
<evidence type="ECO:0000313" key="53">
    <source>
        <dbReference type="EMBL" id="AVW79981.1"/>
    </source>
</evidence>
<dbReference type="InterPro" id="IPR043502">
    <property type="entry name" value="DNA/RNA_pol_sf"/>
</dbReference>
<evidence type="ECO:0000256" key="13">
    <source>
        <dbReference type="ARBA" id="ARBA00022562"/>
    </source>
</evidence>
<comment type="catalytic activity">
    <reaction evidence="47">
        <text>ATP + H2O = ADP + phosphate + H(+)</text>
        <dbReference type="Rhea" id="RHEA:13065"/>
        <dbReference type="ChEBI" id="CHEBI:15377"/>
        <dbReference type="ChEBI" id="CHEBI:15378"/>
        <dbReference type="ChEBI" id="CHEBI:30616"/>
        <dbReference type="ChEBI" id="CHEBI:43474"/>
        <dbReference type="ChEBI" id="CHEBI:456216"/>
        <dbReference type="EC" id="3.6.4.13"/>
    </reaction>
</comment>
<evidence type="ECO:0000259" key="52">
    <source>
        <dbReference type="PROSITE" id="PS51822"/>
    </source>
</evidence>
<dbReference type="GO" id="GO:0004252">
    <property type="term" value="F:serine-type endopeptidase activity"/>
    <property type="evidence" value="ECO:0007669"/>
    <property type="project" value="InterPro"/>
</dbReference>
<dbReference type="SUPFAM" id="SSF56672">
    <property type="entry name" value="DNA/RNA polymerases"/>
    <property type="match status" value="1"/>
</dbReference>
<accession>A0A2R4LG71</accession>
<keyword evidence="29" id="KW-0067">ATP-binding</keyword>